<proteinExistence type="predicted"/>
<sequence>MKEQTSSMASQNSNESVYHHDLVSHPSKPQKAHHHDHHQSSSSSSKSQSPKPHELDKDYQTVVLSQSKNPKSPRRSDDEEAAVPGLSEAPVGGGPSTPIDTAEAPVLVEDTGRERLKRHRVEVAGSARAALVQEGRRASSTGLRIGNRC</sequence>
<evidence type="ECO:0000256" key="1">
    <source>
        <dbReference type="SAM" id="MobiDB-lite"/>
    </source>
</evidence>
<dbReference type="GO" id="GO:0009785">
    <property type="term" value="P:blue light signaling pathway"/>
    <property type="evidence" value="ECO:0007669"/>
    <property type="project" value="InterPro"/>
</dbReference>
<dbReference type="PANTHER" id="PTHR34207:SF17">
    <property type="entry name" value="PROTEIN BIC2"/>
    <property type="match status" value="1"/>
</dbReference>
<feature type="compositionally biased region" description="Polar residues" evidence="1">
    <location>
        <begin position="1"/>
        <end position="16"/>
    </location>
</feature>
<feature type="region of interest" description="Disordered" evidence="1">
    <location>
        <begin position="1"/>
        <end position="114"/>
    </location>
</feature>
<evidence type="ECO:0000313" key="2">
    <source>
        <dbReference type="EMBL" id="KAA8518581.1"/>
    </source>
</evidence>
<dbReference type="PANTHER" id="PTHR34207">
    <property type="entry name" value="PROTEIN BIC1"/>
    <property type="match status" value="1"/>
</dbReference>
<gene>
    <name evidence="2" type="ORF">F0562_016055</name>
</gene>
<evidence type="ECO:0000313" key="3">
    <source>
        <dbReference type="Proteomes" id="UP000325577"/>
    </source>
</evidence>
<reference evidence="2 3" key="1">
    <citation type="submission" date="2019-09" db="EMBL/GenBank/DDBJ databases">
        <title>A chromosome-level genome assembly of the Chinese tupelo Nyssa sinensis.</title>
        <authorList>
            <person name="Yang X."/>
            <person name="Kang M."/>
            <person name="Yang Y."/>
            <person name="Xiong H."/>
            <person name="Wang M."/>
            <person name="Zhang Z."/>
            <person name="Wang Z."/>
            <person name="Wu H."/>
            <person name="Ma T."/>
            <person name="Liu J."/>
            <person name="Xi Z."/>
        </authorList>
    </citation>
    <scope>NUCLEOTIDE SEQUENCE [LARGE SCALE GENOMIC DNA]</scope>
    <source>
        <strain evidence="2">J267</strain>
        <tissue evidence="2">Leaf</tissue>
    </source>
</reference>
<dbReference type="EMBL" id="CM018050">
    <property type="protein sequence ID" value="KAA8518581.1"/>
    <property type="molecule type" value="Genomic_DNA"/>
</dbReference>
<feature type="compositionally biased region" description="Low complexity" evidence="1">
    <location>
        <begin position="40"/>
        <end position="50"/>
    </location>
</feature>
<protein>
    <submittedName>
        <fullName evidence="2">Uncharacterized protein</fullName>
    </submittedName>
</protein>
<dbReference type="Proteomes" id="UP000325577">
    <property type="component" value="Linkage Group LG7"/>
</dbReference>
<organism evidence="2 3">
    <name type="scientific">Nyssa sinensis</name>
    <dbReference type="NCBI Taxonomy" id="561372"/>
    <lineage>
        <taxon>Eukaryota</taxon>
        <taxon>Viridiplantae</taxon>
        <taxon>Streptophyta</taxon>
        <taxon>Embryophyta</taxon>
        <taxon>Tracheophyta</taxon>
        <taxon>Spermatophyta</taxon>
        <taxon>Magnoliopsida</taxon>
        <taxon>eudicotyledons</taxon>
        <taxon>Gunneridae</taxon>
        <taxon>Pentapetalae</taxon>
        <taxon>asterids</taxon>
        <taxon>Cornales</taxon>
        <taxon>Nyssaceae</taxon>
        <taxon>Nyssa</taxon>
    </lineage>
</organism>
<dbReference type="InterPro" id="IPR040374">
    <property type="entry name" value="BIC"/>
</dbReference>
<accession>A0A5J4ZND8</accession>
<dbReference type="OrthoDB" id="672067at2759"/>
<keyword evidence="3" id="KW-1185">Reference proteome</keyword>
<name>A0A5J4ZND8_9ASTE</name>
<feature type="compositionally biased region" description="Basic residues" evidence="1">
    <location>
        <begin position="28"/>
        <end position="37"/>
    </location>
</feature>
<dbReference type="AlphaFoldDB" id="A0A5J4ZND8"/>